<dbReference type="EMBL" id="CAJNDS010001113">
    <property type="protein sequence ID" value="CAE7248150.1"/>
    <property type="molecule type" value="Genomic_DNA"/>
</dbReference>
<protein>
    <submittedName>
        <fullName evidence="1">Uncharacterized protein</fullName>
    </submittedName>
</protein>
<dbReference type="Proteomes" id="UP000604046">
    <property type="component" value="Unassembled WGS sequence"/>
</dbReference>
<gene>
    <name evidence="1" type="ORF">SNAT2548_LOCUS11973</name>
</gene>
<comment type="caution">
    <text evidence="1">The sequence shown here is derived from an EMBL/GenBank/DDBJ whole genome shotgun (WGS) entry which is preliminary data.</text>
</comment>
<organism evidence="1 2">
    <name type="scientific">Symbiodinium natans</name>
    <dbReference type="NCBI Taxonomy" id="878477"/>
    <lineage>
        <taxon>Eukaryota</taxon>
        <taxon>Sar</taxon>
        <taxon>Alveolata</taxon>
        <taxon>Dinophyceae</taxon>
        <taxon>Suessiales</taxon>
        <taxon>Symbiodiniaceae</taxon>
        <taxon>Symbiodinium</taxon>
    </lineage>
</organism>
<proteinExistence type="predicted"/>
<sequence>MGQACAPCESCSGDLWDAISGMYRSMREHRGVRARGREPRYRLPRTSRWRKLRAMVRSMRALESVLEDVRCKQTEELYETDWSEAPTPEPSPSIQWRMVQRVSRSLSVLDGLLNEVRCKQTEQLYDSDWNTTACSEDEDSSAVSCESL</sequence>
<dbReference type="AlphaFoldDB" id="A0A812LIG8"/>
<dbReference type="OrthoDB" id="426680at2759"/>
<name>A0A812LIG8_9DINO</name>
<accession>A0A812LIG8</accession>
<evidence type="ECO:0000313" key="1">
    <source>
        <dbReference type="EMBL" id="CAE7248150.1"/>
    </source>
</evidence>
<reference evidence="1" key="1">
    <citation type="submission" date="2021-02" db="EMBL/GenBank/DDBJ databases">
        <authorList>
            <person name="Dougan E. K."/>
            <person name="Rhodes N."/>
            <person name="Thang M."/>
            <person name="Chan C."/>
        </authorList>
    </citation>
    <scope>NUCLEOTIDE SEQUENCE</scope>
</reference>
<keyword evidence="2" id="KW-1185">Reference proteome</keyword>
<evidence type="ECO:0000313" key="2">
    <source>
        <dbReference type="Proteomes" id="UP000604046"/>
    </source>
</evidence>